<keyword evidence="1" id="KW-0472">Membrane</keyword>
<evidence type="ECO:0000313" key="3">
    <source>
        <dbReference type="Proteomes" id="UP000823915"/>
    </source>
</evidence>
<keyword evidence="1" id="KW-1133">Transmembrane helix</keyword>
<evidence type="ECO:0000256" key="1">
    <source>
        <dbReference type="SAM" id="Phobius"/>
    </source>
</evidence>
<name>A0A9D2BZV8_9FIRM</name>
<evidence type="ECO:0000313" key="2">
    <source>
        <dbReference type="EMBL" id="HIY25614.1"/>
    </source>
</evidence>
<organism evidence="2 3">
    <name type="scientific">Candidatus Acutalibacter pullistercoris</name>
    <dbReference type="NCBI Taxonomy" id="2838418"/>
    <lineage>
        <taxon>Bacteria</taxon>
        <taxon>Bacillati</taxon>
        <taxon>Bacillota</taxon>
        <taxon>Clostridia</taxon>
        <taxon>Eubacteriales</taxon>
        <taxon>Acutalibacteraceae</taxon>
        <taxon>Acutalibacter</taxon>
    </lineage>
</organism>
<protein>
    <submittedName>
        <fullName evidence="2">Uncharacterized protein</fullName>
    </submittedName>
</protein>
<feature type="transmembrane region" description="Helical" evidence="1">
    <location>
        <begin position="36"/>
        <end position="58"/>
    </location>
</feature>
<reference evidence="2" key="1">
    <citation type="journal article" date="2021" name="PeerJ">
        <title>Extensive microbial diversity within the chicken gut microbiome revealed by metagenomics and culture.</title>
        <authorList>
            <person name="Gilroy R."/>
            <person name="Ravi A."/>
            <person name="Getino M."/>
            <person name="Pursley I."/>
            <person name="Horton D.L."/>
            <person name="Alikhan N.F."/>
            <person name="Baker D."/>
            <person name="Gharbi K."/>
            <person name="Hall N."/>
            <person name="Watson M."/>
            <person name="Adriaenssens E.M."/>
            <person name="Foster-Nyarko E."/>
            <person name="Jarju S."/>
            <person name="Secka A."/>
            <person name="Antonio M."/>
            <person name="Oren A."/>
            <person name="Chaudhuri R.R."/>
            <person name="La Ragione R."/>
            <person name="Hildebrand F."/>
            <person name="Pallen M.J."/>
        </authorList>
    </citation>
    <scope>NUCLEOTIDE SEQUENCE</scope>
    <source>
        <strain evidence="2">1282</strain>
    </source>
</reference>
<dbReference type="Proteomes" id="UP000823915">
    <property type="component" value="Unassembled WGS sequence"/>
</dbReference>
<sequence length="305" mass="35658">MELILWILLALHLLLGVFYALDWFQDYGRLQETVIRLVLALAFPFVGFLLCKLVDYFLKKAPQFQMDSLYLGHGEMLDELELLRPMDKSAEVDKVPGVDTLRAGEYGRRRRMVMDTLREQDTAEYLSVLKEALLNEDQETSHYASAVIMDLQKRIQASALERQRAYRQEPEDPQRQEELEGELYRILESGAFDENSLGRYYAQYREISDVLLAREDGDPQWYHRRVGVDLRTGEDLHARETAEAFLEKFPENEDAVVDCIQVYLQMRDRKALDRLLDRLGDLPVVLTQKSLTYIRFLRERKGARG</sequence>
<dbReference type="EMBL" id="DXDU01000007">
    <property type="protein sequence ID" value="HIY25614.1"/>
    <property type="molecule type" value="Genomic_DNA"/>
</dbReference>
<comment type="caution">
    <text evidence="2">The sequence shown here is derived from an EMBL/GenBank/DDBJ whole genome shotgun (WGS) entry which is preliminary data.</text>
</comment>
<accession>A0A9D2BZV8</accession>
<dbReference type="AlphaFoldDB" id="A0A9D2BZV8"/>
<keyword evidence="1" id="KW-0812">Transmembrane</keyword>
<gene>
    <name evidence="2" type="ORF">H9838_00380</name>
</gene>
<proteinExistence type="predicted"/>
<reference evidence="2" key="2">
    <citation type="submission" date="2021-04" db="EMBL/GenBank/DDBJ databases">
        <authorList>
            <person name="Gilroy R."/>
        </authorList>
    </citation>
    <scope>NUCLEOTIDE SEQUENCE</scope>
    <source>
        <strain evidence="2">1282</strain>
    </source>
</reference>